<feature type="active site" evidence="4">
    <location>
        <position position="20"/>
    </location>
</feature>
<dbReference type="Pfam" id="PF00708">
    <property type="entry name" value="Acylphosphatase"/>
    <property type="match status" value="1"/>
</dbReference>
<dbReference type="Gene3D" id="3.30.70.100">
    <property type="match status" value="1"/>
</dbReference>
<dbReference type="InterPro" id="IPR036046">
    <property type="entry name" value="Acylphosphatase-like_dom_sf"/>
</dbReference>
<evidence type="ECO:0000256" key="5">
    <source>
        <dbReference type="RuleBase" id="RU000553"/>
    </source>
</evidence>
<dbReference type="PROSITE" id="PS00151">
    <property type="entry name" value="ACYLPHOSPHATASE_2"/>
    <property type="match status" value="1"/>
</dbReference>
<comment type="caution">
    <text evidence="8">The sequence shown here is derived from an EMBL/GenBank/DDBJ whole genome shotgun (WGS) entry which is preliminary data.</text>
</comment>
<dbReference type="EMBL" id="JALJRB010000004">
    <property type="protein sequence ID" value="MCJ8499983.1"/>
    <property type="molecule type" value="Genomic_DNA"/>
</dbReference>
<sequence>MADVSAHVIVSGRVQGVFFREETRRAAERLGVSGWVRNRSDGTVEAVFEGPRATVEAAIDWCRQGSPMSRVADVRVTWQVEAGEPPGFVIRPSA</sequence>
<accession>A0AA41R174</accession>
<evidence type="ECO:0000256" key="3">
    <source>
        <dbReference type="ARBA" id="ARBA00047645"/>
    </source>
</evidence>
<protein>
    <recommendedName>
        <fullName evidence="2 4">Acylphosphatase</fullName>
        <ecNumber evidence="2 4">3.6.1.7</ecNumber>
    </recommendedName>
</protein>
<dbReference type="PANTHER" id="PTHR47268:SF4">
    <property type="entry name" value="ACYLPHOSPHATASE"/>
    <property type="match status" value="1"/>
</dbReference>
<dbReference type="InterPro" id="IPR020456">
    <property type="entry name" value="Acylphosphatase"/>
</dbReference>
<dbReference type="EC" id="3.6.1.7" evidence="2 4"/>
<dbReference type="InterPro" id="IPR017968">
    <property type="entry name" value="Acylphosphatase_CS"/>
</dbReference>
<dbReference type="InterPro" id="IPR001792">
    <property type="entry name" value="Acylphosphatase-like_dom"/>
</dbReference>
<gene>
    <name evidence="8" type="ORF">MRX98_05310</name>
</gene>
<dbReference type="PROSITE" id="PS51160">
    <property type="entry name" value="ACYLPHOSPHATASE_3"/>
    <property type="match status" value="1"/>
</dbReference>
<evidence type="ECO:0000256" key="2">
    <source>
        <dbReference type="ARBA" id="ARBA00012150"/>
    </source>
</evidence>
<evidence type="ECO:0000259" key="7">
    <source>
        <dbReference type="PROSITE" id="PS51160"/>
    </source>
</evidence>
<dbReference type="PROSITE" id="PS00150">
    <property type="entry name" value="ACYLPHOSPHATASE_1"/>
    <property type="match status" value="1"/>
</dbReference>
<feature type="active site" evidence="4">
    <location>
        <position position="38"/>
    </location>
</feature>
<comment type="similarity">
    <text evidence="1 6">Belongs to the acylphosphatase family.</text>
</comment>
<dbReference type="PANTHER" id="PTHR47268">
    <property type="entry name" value="ACYLPHOSPHATASE"/>
    <property type="match status" value="1"/>
</dbReference>
<dbReference type="Proteomes" id="UP001165427">
    <property type="component" value="Unassembled WGS sequence"/>
</dbReference>
<evidence type="ECO:0000256" key="6">
    <source>
        <dbReference type="RuleBase" id="RU004168"/>
    </source>
</evidence>
<feature type="domain" description="Acylphosphatase-like" evidence="7">
    <location>
        <begin position="5"/>
        <end position="92"/>
    </location>
</feature>
<organism evidence="8 9">
    <name type="scientific">Desulfatitalea alkaliphila</name>
    <dbReference type="NCBI Taxonomy" id="2929485"/>
    <lineage>
        <taxon>Bacteria</taxon>
        <taxon>Pseudomonadati</taxon>
        <taxon>Thermodesulfobacteriota</taxon>
        <taxon>Desulfobacteria</taxon>
        <taxon>Desulfobacterales</taxon>
        <taxon>Desulfosarcinaceae</taxon>
        <taxon>Desulfatitalea</taxon>
    </lineage>
</organism>
<name>A0AA41R174_9BACT</name>
<keyword evidence="4 5" id="KW-0378">Hydrolase</keyword>
<evidence type="ECO:0000313" key="8">
    <source>
        <dbReference type="EMBL" id="MCJ8499983.1"/>
    </source>
</evidence>
<dbReference type="AlphaFoldDB" id="A0AA41R174"/>
<reference evidence="8" key="1">
    <citation type="submission" date="2022-04" db="EMBL/GenBank/DDBJ databases">
        <title>Desulfatitalea alkaliphila sp. nov., a novel anaerobic sulfate-reducing bacterium isolated from terrestrial mud volcano, Taman Peninsula, Russia.</title>
        <authorList>
            <person name="Khomyakova M.A."/>
            <person name="Merkel A.Y."/>
            <person name="Slobodkin A.I."/>
        </authorList>
    </citation>
    <scope>NUCLEOTIDE SEQUENCE</scope>
    <source>
        <strain evidence="8">M08but</strain>
    </source>
</reference>
<evidence type="ECO:0000256" key="4">
    <source>
        <dbReference type="PROSITE-ProRule" id="PRU00520"/>
    </source>
</evidence>
<proteinExistence type="inferred from homology"/>
<evidence type="ECO:0000256" key="1">
    <source>
        <dbReference type="ARBA" id="ARBA00005614"/>
    </source>
</evidence>
<dbReference type="RefSeq" id="WP_246903697.1">
    <property type="nucleotide sequence ID" value="NZ_JALJRB010000004.1"/>
</dbReference>
<dbReference type="GO" id="GO:0003998">
    <property type="term" value="F:acylphosphatase activity"/>
    <property type="evidence" value="ECO:0007669"/>
    <property type="project" value="UniProtKB-EC"/>
</dbReference>
<comment type="catalytic activity">
    <reaction evidence="3 4 5">
        <text>an acyl phosphate + H2O = a carboxylate + phosphate + H(+)</text>
        <dbReference type="Rhea" id="RHEA:14965"/>
        <dbReference type="ChEBI" id="CHEBI:15377"/>
        <dbReference type="ChEBI" id="CHEBI:15378"/>
        <dbReference type="ChEBI" id="CHEBI:29067"/>
        <dbReference type="ChEBI" id="CHEBI:43474"/>
        <dbReference type="ChEBI" id="CHEBI:59918"/>
        <dbReference type="EC" id="3.6.1.7"/>
    </reaction>
</comment>
<dbReference type="SUPFAM" id="SSF54975">
    <property type="entry name" value="Acylphosphatase/BLUF domain-like"/>
    <property type="match status" value="1"/>
</dbReference>
<keyword evidence="9" id="KW-1185">Reference proteome</keyword>
<dbReference type="PRINTS" id="PR00112">
    <property type="entry name" value="ACYLPHPHTASE"/>
</dbReference>
<evidence type="ECO:0000313" key="9">
    <source>
        <dbReference type="Proteomes" id="UP001165427"/>
    </source>
</evidence>